<protein>
    <submittedName>
        <fullName evidence="2">Uncharacterized protein</fullName>
    </submittedName>
</protein>
<proteinExistence type="predicted"/>
<reference evidence="2 3" key="1">
    <citation type="submission" date="2016-11" db="EMBL/GenBank/DDBJ databases">
        <authorList>
            <person name="Jaros S."/>
            <person name="Januszkiewicz K."/>
            <person name="Wedrychowicz H."/>
        </authorList>
    </citation>
    <scope>NUCLEOTIDE SEQUENCE [LARGE SCALE GENOMIC DNA]</scope>
    <source>
        <strain evidence="2 3">DSM 16917</strain>
    </source>
</reference>
<evidence type="ECO:0000256" key="1">
    <source>
        <dbReference type="SAM" id="MobiDB-lite"/>
    </source>
</evidence>
<accession>A0A1M5S6Z1</accession>
<dbReference type="RefSeq" id="WP_156480029.1">
    <property type="nucleotide sequence ID" value="NZ_FQXG01000002.1"/>
</dbReference>
<dbReference type="Proteomes" id="UP000184268">
    <property type="component" value="Unassembled WGS sequence"/>
</dbReference>
<sequence length="54" mass="6136">MPIKWIQKKLGTDDNKVADDSPSIPIESHEVPSELTQVLEQYEAESGEDHTKDR</sequence>
<evidence type="ECO:0000313" key="2">
    <source>
        <dbReference type="EMBL" id="SHH34274.1"/>
    </source>
</evidence>
<feature type="region of interest" description="Disordered" evidence="1">
    <location>
        <begin position="1"/>
        <end position="33"/>
    </location>
</feature>
<dbReference type="STRING" id="299255.SAMN02745129_1892"/>
<organism evidence="2 3">
    <name type="scientific">Ferrimonas marina</name>
    <dbReference type="NCBI Taxonomy" id="299255"/>
    <lineage>
        <taxon>Bacteria</taxon>
        <taxon>Pseudomonadati</taxon>
        <taxon>Pseudomonadota</taxon>
        <taxon>Gammaproteobacteria</taxon>
        <taxon>Alteromonadales</taxon>
        <taxon>Ferrimonadaceae</taxon>
        <taxon>Ferrimonas</taxon>
    </lineage>
</organism>
<gene>
    <name evidence="2" type="ORF">SAMN02745129_1892</name>
</gene>
<name>A0A1M5S6Z1_9GAMM</name>
<feature type="compositionally biased region" description="Basic and acidic residues" evidence="1">
    <location>
        <begin position="10"/>
        <end position="19"/>
    </location>
</feature>
<evidence type="ECO:0000313" key="3">
    <source>
        <dbReference type="Proteomes" id="UP000184268"/>
    </source>
</evidence>
<dbReference type="EMBL" id="FQXG01000002">
    <property type="protein sequence ID" value="SHH34274.1"/>
    <property type="molecule type" value="Genomic_DNA"/>
</dbReference>
<dbReference type="AlphaFoldDB" id="A0A1M5S6Z1"/>
<keyword evidence="3" id="KW-1185">Reference proteome</keyword>